<dbReference type="InterPro" id="IPR039555">
    <property type="entry name" value="TraF/TrbB"/>
</dbReference>
<feature type="domain" description="Thioredoxin" evidence="2">
    <location>
        <begin position="139"/>
        <end position="262"/>
    </location>
</feature>
<keyword evidence="1" id="KW-0472">Membrane</keyword>
<dbReference type="EMBL" id="LJAM02000094">
    <property type="protein sequence ID" value="RAP71820.1"/>
    <property type="molecule type" value="Genomic_DNA"/>
</dbReference>
<dbReference type="Proteomes" id="UP000244334">
    <property type="component" value="Unassembled WGS sequence"/>
</dbReference>
<dbReference type="RefSeq" id="WP_070133871.1">
    <property type="nucleotide sequence ID" value="NZ_LJAM02000094.1"/>
</dbReference>
<evidence type="ECO:0000256" key="1">
    <source>
        <dbReference type="SAM" id="Phobius"/>
    </source>
</evidence>
<keyword evidence="1" id="KW-0812">Transmembrane</keyword>
<evidence type="ECO:0000313" key="4">
    <source>
        <dbReference type="EMBL" id="RAP71820.1"/>
    </source>
</evidence>
<dbReference type="OrthoDB" id="9780340at2"/>
<proteinExistence type="predicted"/>
<name>A0A1E7Z420_9GAMM</name>
<reference evidence="4 6" key="2">
    <citation type="submission" date="2018-04" db="EMBL/GenBank/DDBJ databases">
        <title>Genomes of the Obligate Erwinia dacicola and Facultative Enterobacter sp. OLF Endosymbionts of the Olive Fruit fly, Bactrocera oleae.</title>
        <authorList>
            <person name="Estes A.M."/>
            <person name="Hearn D.J."/>
            <person name="Agarwal S."/>
            <person name="Pierson E.A."/>
            <person name="Dunning-Hotopp J.C."/>
        </authorList>
    </citation>
    <scope>NUCLEOTIDE SEQUENCE [LARGE SCALE GENOMIC DNA]</scope>
    <source>
        <strain evidence="4 6">Oroville</strain>
    </source>
</reference>
<dbReference type="SUPFAM" id="SSF52833">
    <property type="entry name" value="Thioredoxin-like"/>
    <property type="match status" value="1"/>
</dbReference>
<evidence type="ECO:0000313" key="3">
    <source>
        <dbReference type="EMBL" id="OFC63385.1"/>
    </source>
</evidence>
<dbReference type="Gene3D" id="3.40.30.10">
    <property type="entry name" value="Glutaredoxin"/>
    <property type="match status" value="1"/>
</dbReference>
<comment type="caution">
    <text evidence="3">The sequence shown here is derived from an EMBL/GenBank/DDBJ whole genome shotgun (WGS) entry which is preliminary data.</text>
</comment>
<organism evidence="3 5">
    <name type="scientific">Candidatus Erwinia dacicola</name>
    <dbReference type="NCBI Taxonomy" id="252393"/>
    <lineage>
        <taxon>Bacteria</taxon>
        <taxon>Pseudomonadati</taxon>
        <taxon>Pseudomonadota</taxon>
        <taxon>Gammaproteobacteria</taxon>
        <taxon>Enterobacterales</taxon>
        <taxon>Erwiniaceae</taxon>
        <taxon>Erwinia</taxon>
    </lineage>
</organism>
<protein>
    <submittedName>
        <fullName evidence="4">DSBA-like thioredoxin domain protein</fullName>
    </submittedName>
</protein>
<feature type="transmembrane region" description="Helical" evidence="1">
    <location>
        <begin position="87"/>
        <end position="109"/>
    </location>
</feature>
<keyword evidence="1" id="KW-1133">Transmembrane helix</keyword>
<dbReference type="PROSITE" id="PS51352">
    <property type="entry name" value="THIOREDOXIN_2"/>
    <property type="match status" value="1"/>
</dbReference>
<dbReference type="Proteomes" id="UP000243534">
    <property type="component" value="Unassembled WGS sequence"/>
</dbReference>
<evidence type="ECO:0000313" key="6">
    <source>
        <dbReference type="Proteomes" id="UP000244334"/>
    </source>
</evidence>
<accession>A0A1E7Z420</accession>
<dbReference type="EMBL" id="MAYS01000090">
    <property type="protein sequence ID" value="OFC63385.1"/>
    <property type="molecule type" value="Genomic_DNA"/>
</dbReference>
<dbReference type="AlphaFoldDB" id="A0A1E7Z420"/>
<keyword evidence="6" id="KW-1185">Reference proteome</keyword>
<dbReference type="Pfam" id="PF13728">
    <property type="entry name" value="TraF"/>
    <property type="match status" value="1"/>
</dbReference>
<evidence type="ECO:0000313" key="5">
    <source>
        <dbReference type="Proteomes" id="UP000243534"/>
    </source>
</evidence>
<gene>
    <name evidence="4" type="ORF">ACZ87_01358</name>
    <name evidence="3" type="ORF">BBW68_00945</name>
</gene>
<evidence type="ECO:0000259" key="2">
    <source>
        <dbReference type="PROSITE" id="PS51352"/>
    </source>
</evidence>
<sequence length="303" mass="32783">MKISISKSTILLRCGGSATASKTVLLPLQGVAFTIARDENGMYWLAADSATGHTPLSTFENEYDAVRALRRINSALRRHIWTDKGTCLFRLIFWPLAAVAFIVSLNGAMMNLHTAASSPALTLNQPPTVPTQEFTQPASQPQPPAPQLIQALAQAAKSGKFTVSLSQGKPHTLYVFSDPLCPHCRAFEPTLERLAADYNIEVFPVSLVGDDDQIAKSGLINQFVLTADKTARIQRWKKVMLGEVSAAKDAPQSQEMADRVNANNQAFGLLGFTGTPSIMTADGKELSLDVVKNPVQLAASFNQ</sequence>
<dbReference type="InterPro" id="IPR013766">
    <property type="entry name" value="Thioredoxin_domain"/>
</dbReference>
<reference evidence="3 5" key="1">
    <citation type="submission" date="2016-07" db="EMBL/GenBank/DDBJ databases">
        <authorList>
            <person name="Yuval B."/>
        </authorList>
    </citation>
    <scope>NUCLEOTIDE SEQUENCE [LARGE SCALE GENOMIC DNA]</scope>
    <source>
        <strain evidence="3 5">IL</strain>
    </source>
</reference>
<dbReference type="InterPro" id="IPR036249">
    <property type="entry name" value="Thioredoxin-like_sf"/>
</dbReference>